<dbReference type="GO" id="GO:0005634">
    <property type="term" value="C:nucleus"/>
    <property type="evidence" value="ECO:0007669"/>
    <property type="project" value="UniProtKB-SubCell"/>
</dbReference>
<keyword evidence="7" id="KW-1185">Reference proteome</keyword>
<dbReference type="Gene3D" id="4.10.280.10">
    <property type="entry name" value="Helix-loop-helix DNA-binding domain"/>
    <property type="match status" value="1"/>
</dbReference>
<evidence type="ECO:0000256" key="1">
    <source>
        <dbReference type="ARBA" id="ARBA00004123"/>
    </source>
</evidence>
<dbReference type="GeneID" id="111294151"/>
<feature type="compositionally biased region" description="Polar residues" evidence="5">
    <location>
        <begin position="19"/>
        <end position="28"/>
    </location>
</feature>
<dbReference type="Pfam" id="PF00010">
    <property type="entry name" value="HLH"/>
    <property type="match status" value="1"/>
</dbReference>
<evidence type="ECO:0000256" key="5">
    <source>
        <dbReference type="SAM" id="MobiDB-lite"/>
    </source>
</evidence>
<dbReference type="SUPFAM" id="SSF47459">
    <property type="entry name" value="HLH, helix-loop-helix DNA-binding domain"/>
    <property type="match status" value="1"/>
</dbReference>
<dbReference type="CDD" id="cd11445">
    <property type="entry name" value="bHLH_AtPIF_like"/>
    <property type="match status" value="1"/>
</dbReference>
<comment type="subcellular location">
    <subcellularLocation>
        <location evidence="1">Nucleus</location>
    </subcellularLocation>
</comment>
<dbReference type="InterPro" id="IPR047265">
    <property type="entry name" value="PIF1-like_bHLH"/>
</dbReference>
<feature type="region of interest" description="Disordered" evidence="5">
    <location>
        <begin position="701"/>
        <end position="723"/>
    </location>
</feature>
<dbReference type="InterPro" id="IPR036638">
    <property type="entry name" value="HLH_DNA-bd_sf"/>
</dbReference>
<dbReference type="GO" id="GO:0010017">
    <property type="term" value="P:red or far-red light signaling pathway"/>
    <property type="evidence" value="ECO:0007669"/>
    <property type="project" value="UniProtKB-ARBA"/>
</dbReference>
<gene>
    <name evidence="8" type="primary">LOC111294151</name>
</gene>
<feature type="domain" description="BHLH" evidence="6">
    <location>
        <begin position="463"/>
        <end position="512"/>
    </location>
</feature>
<reference evidence="8" key="1">
    <citation type="submission" date="2025-08" db="UniProtKB">
        <authorList>
            <consortium name="RefSeq"/>
        </authorList>
    </citation>
    <scope>IDENTIFICATION</scope>
    <source>
        <tissue evidence="8">Fruit stalk</tissue>
    </source>
</reference>
<evidence type="ECO:0000256" key="4">
    <source>
        <dbReference type="ARBA" id="ARBA00023242"/>
    </source>
</evidence>
<dbReference type="RefSeq" id="XP_022743073.1">
    <property type="nucleotide sequence ID" value="XM_022887338.1"/>
</dbReference>
<keyword evidence="4" id="KW-0539">Nucleus</keyword>
<proteinExistence type="predicted"/>
<dbReference type="SMART" id="SM00353">
    <property type="entry name" value="HLH"/>
    <property type="match status" value="1"/>
</dbReference>
<dbReference type="InterPro" id="IPR011598">
    <property type="entry name" value="bHLH_dom"/>
</dbReference>
<dbReference type="PANTHER" id="PTHR46807">
    <property type="entry name" value="TRANSCRIPTION FACTOR PIF3"/>
    <property type="match status" value="1"/>
</dbReference>
<dbReference type="InterPro" id="IPR044273">
    <property type="entry name" value="PIF3-like"/>
</dbReference>
<evidence type="ECO:0000259" key="6">
    <source>
        <dbReference type="PROSITE" id="PS50888"/>
    </source>
</evidence>
<evidence type="ECO:0000256" key="2">
    <source>
        <dbReference type="ARBA" id="ARBA00023015"/>
    </source>
</evidence>
<protein>
    <submittedName>
        <fullName evidence="8">Transcription factor PIF3-like isoform X1</fullName>
    </submittedName>
</protein>
<dbReference type="GO" id="GO:0046983">
    <property type="term" value="F:protein dimerization activity"/>
    <property type="evidence" value="ECO:0007669"/>
    <property type="project" value="InterPro"/>
</dbReference>
<accession>A0A6P5YRC7</accession>
<feature type="compositionally biased region" description="Acidic residues" evidence="5">
    <location>
        <begin position="431"/>
        <end position="444"/>
    </location>
</feature>
<evidence type="ECO:0000313" key="8">
    <source>
        <dbReference type="RefSeq" id="XP_022743073.1"/>
    </source>
</evidence>
<feature type="region of interest" description="Disordered" evidence="5">
    <location>
        <begin position="418"/>
        <end position="448"/>
    </location>
</feature>
<organism evidence="7 8">
    <name type="scientific">Durio zibethinus</name>
    <name type="common">Durian</name>
    <dbReference type="NCBI Taxonomy" id="66656"/>
    <lineage>
        <taxon>Eukaryota</taxon>
        <taxon>Viridiplantae</taxon>
        <taxon>Streptophyta</taxon>
        <taxon>Embryophyta</taxon>
        <taxon>Tracheophyta</taxon>
        <taxon>Spermatophyta</taxon>
        <taxon>Magnoliopsida</taxon>
        <taxon>eudicotyledons</taxon>
        <taxon>Gunneridae</taxon>
        <taxon>Pentapetalae</taxon>
        <taxon>rosids</taxon>
        <taxon>malvids</taxon>
        <taxon>Malvales</taxon>
        <taxon>Malvaceae</taxon>
        <taxon>Helicteroideae</taxon>
        <taxon>Durio</taxon>
    </lineage>
</organism>
<dbReference type="OrthoDB" id="690068at2759"/>
<evidence type="ECO:0000313" key="7">
    <source>
        <dbReference type="Proteomes" id="UP000515121"/>
    </source>
</evidence>
<name>A0A6P5YRC7_DURZI</name>
<evidence type="ECO:0000256" key="3">
    <source>
        <dbReference type="ARBA" id="ARBA00023163"/>
    </source>
</evidence>
<sequence length="739" mass="79399">MPLSELYRKARGKRDSSQDKNPSCSTGLSFVPENDFVELVWENGQISIQGQSSRSRKIPACNSLPSHCLPSHTPKSRDKDTGNGGTNSKMGKFVAMDSVLSEIPMSVPSGEMGMNQDDEVVPWLNYPGDQSLQNECSDFLPELSRVTANETPTHSNFASFDRRSQSIRDFSTASINDGAGFEQGNLSKVPRLADGEAGPRTATAQLCMLPSQVCQTSLSYFRSRILENIGNSLGHTSTHHGICGDSMGVQTSDGGLPGNKRQKQDPTPPCNNTVLMNFSHFSRPAALVKASLQNIGAMASIGSKEKGSAASICNPADTMLIDSNIELQEEKFSRCQPTMVPVKTDVIQSEAKSLDEMVAAEPTDAICEENVLKNDKNPSQVIGESASKGLLGGDNAVESVFAASSVCSGNIVERASDNPVNNLKRKNHDNEESECPSEDAEEESVGVKKAVPARGGVGSKRSRAAEVHNLSERRRRDRINEKMRALQELIPNCNKVDKASMLDEAIEYLKTLQLQVLFMSMGAGLYMPPMMLPTGMLHMHGAHMAHFSPMGVGMGFGMPLPDMNTGSSTCPMVQVPPICGTPFSDPGPHMSGPTALHGMAGSNVHLFGLHGQGFPMSMPRGPLIPISGGHLMKSTMGACGLVGPMDNMYSARATSSKDPLQNINSQAVRNTNMNSSMNQTPTQCPTTNQSFEQPNAVRENVQSSEITGSVPFRSADGNEKLPDSFVDRRRGIHFASGGC</sequence>
<dbReference type="AlphaFoldDB" id="A0A6P5YRC7"/>
<dbReference type="KEGG" id="dzi:111294151"/>
<dbReference type="Proteomes" id="UP000515121">
    <property type="component" value="Unplaced"/>
</dbReference>
<keyword evidence="2" id="KW-0805">Transcription regulation</keyword>
<feature type="region of interest" description="Disordered" evidence="5">
    <location>
        <begin position="1"/>
        <end position="28"/>
    </location>
</feature>
<dbReference type="PANTHER" id="PTHR46807:SF1">
    <property type="entry name" value="TRANSCRIPTION FACTOR PIF3"/>
    <property type="match status" value="1"/>
</dbReference>
<feature type="region of interest" description="Disordered" evidence="5">
    <location>
        <begin position="51"/>
        <end position="90"/>
    </location>
</feature>
<keyword evidence="3" id="KW-0804">Transcription</keyword>
<dbReference type="FunFam" id="4.10.280.10:FF:000004">
    <property type="entry name" value="Basic helix-loop-helix transcription factor"/>
    <property type="match status" value="1"/>
</dbReference>
<dbReference type="PROSITE" id="PS50888">
    <property type="entry name" value="BHLH"/>
    <property type="match status" value="1"/>
</dbReference>
<dbReference type="GO" id="GO:0003700">
    <property type="term" value="F:DNA-binding transcription factor activity"/>
    <property type="evidence" value="ECO:0007669"/>
    <property type="project" value="InterPro"/>
</dbReference>